<dbReference type="Pfam" id="PF08734">
    <property type="entry name" value="GYD"/>
    <property type="match status" value="1"/>
</dbReference>
<protein>
    <recommendedName>
        <fullName evidence="2">GYD domain-containing protein</fullName>
    </recommendedName>
</protein>
<accession>A0A0W8FLN4</accession>
<reference evidence="1" key="1">
    <citation type="journal article" date="2015" name="Proc. Natl. Acad. Sci. U.S.A.">
        <title>Networks of energetic and metabolic interactions define dynamics in microbial communities.</title>
        <authorList>
            <person name="Embree M."/>
            <person name="Liu J.K."/>
            <person name="Al-Bassam M.M."/>
            <person name="Zengler K."/>
        </authorList>
    </citation>
    <scope>NUCLEOTIDE SEQUENCE</scope>
</reference>
<gene>
    <name evidence="1" type="ORF">ASZ90_008594</name>
</gene>
<evidence type="ECO:0008006" key="2">
    <source>
        <dbReference type="Google" id="ProtNLM"/>
    </source>
</evidence>
<dbReference type="AlphaFoldDB" id="A0A0W8FLN4"/>
<dbReference type="EMBL" id="LNQE01001035">
    <property type="protein sequence ID" value="KUG21649.1"/>
    <property type="molecule type" value="Genomic_DNA"/>
</dbReference>
<proteinExistence type="predicted"/>
<evidence type="ECO:0000313" key="1">
    <source>
        <dbReference type="EMBL" id="KUG21649.1"/>
    </source>
</evidence>
<organism evidence="1">
    <name type="scientific">hydrocarbon metagenome</name>
    <dbReference type="NCBI Taxonomy" id="938273"/>
    <lineage>
        <taxon>unclassified sequences</taxon>
        <taxon>metagenomes</taxon>
        <taxon>ecological metagenomes</taxon>
    </lineage>
</organism>
<sequence length="94" mass="10051">MTTFIMKGKYSAESVKKISKGRTLKAVEIIKKSKGKLLAAYAVMGETDLLFITEFPGVAEAIKASINLNKNLGISFATLPALKVGEFDKVAAGK</sequence>
<name>A0A0W8FLN4_9ZZZZ</name>
<comment type="caution">
    <text evidence="1">The sequence shown here is derived from an EMBL/GenBank/DDBJ whole genome shotgun (WGS) entry which is preliminary data.</text>
</comment>
<dbReference type="InterPro" id="IPR014845">
    <property type="entry name" value="GYD/TTHA1554"/>
</dbReference>